<dbReference type="Pfam" id="PF02353">
    <property type="entry name" value="CMAS"/>
    <property type="match status" value="1"/>
</dbReference>
<keyword evidence="4" id="KW-1185">Reference proteome</keyword>
<dbReference type="Proteomes" id="UP001056386">
    <property type="component" value="Chromosome 2"/>
</dbReference>
<sequence length="128" mass="14535">MPTPRPVHNLLRTLTSRSVVPVTGRLLLALLARIRAGHPTLATPDGGHQLFGDPHARPAAALRMLDWCACRAILRAWQQAFVARRDAVRTQGFDEVFIRTWRRYLMYCEAAFAERKTDVMHYVVGRQG</sequence>
<keyword evidence="1" id="KW-0489">Methyltransferase</keyword>
<reference evidence="2" key="2">
    <citation type="submission" date="2022-06" db="EMBL/GenBank/DDBJ databases">
        <title>Draft genome sequence of Burkholderia glumae strain GR20004 isolated from rice panicle showing bacterial panicle blight.</title>
        <authorList>
            <person name="Choi S.Y."/>
            <person name="Lee Y.H."/>
        </authorList>
    </citation>
    <scope>NUCLEOTIDE SEQUENCE</scope>
    <source>
        <strain evidence="2">GR20004</strain>
    </source>
</reference>
<gene>
    <name evidence="1" type="ORF">I6H06_06865</name>
    <name evidence="2" type="ORF">NFI99_09850</name>
</gene>
<dbReference type="GO" id="GO:0008168">
    <property type="term" value="F:methyltransferase activity"/>
    <property type="evidence" value="ECO:0007669"/>
    <property type="project" value="UniProtKB-KW"/>
</dbReference>
<proteinExistence type="predicted"/>
<evidence type="ECO:0000313" key="4">
    <source>
        <dbReference type="Proteomes" id="UP001056386"/>
    </source>
</evidence>
<evidence type="ECO:0000313" key="3">
    <source>
        <dbReference type="Proteomes" id="UP000594892"/>
    </source>
</evidence>
<accession>A0AAP9XWS6</accession>
<dbReference type="SUPFAM" id="SSF53335">
    <property type="entry name" value="S-adenosyl-L-methionine-dependent methyltransferases"/>
    <property type="match status" value="1"/>
</dbReference>
<protein>
    <submittedName>
        <fullName evidence="1">Class I SAM-dependent methyltransferase</fullName>
        <ecNumber evidence="2">2.1.1.-</ecNumber>
    </submittedName>
</protein>
<evidence type="ECO:0000313" key="1">
    <source>
        <dbReference type="EMBL" id="QPQ89374.1"/>
    </source>
</evidence>
<name>A0AAP9XWS6_BURGL</name>
<keyword evidence="2" id="KW-0808">Transferase</keyword>
<organism evidence="1 3">
    <name type="scientific">Burkholderia glumae</name>
    <name type="common">Pseudomonas glumae</name>
    <dbReference type="NCBI Taxonomy" id="337"/>
    <lineage>
        <taxon>Bacteria</taxon>
        <taxon>Pseudomonadati</taxon>
        <taxon>Pseudomonadota</taxon>
        <taxon>Betaproteobacteria</taxon>
        <taxon>Burkholderiales</taxon>
        <taxon>Burkholderiaceae</taxon>
        <taxon>Burkholderia</taxon>
    </lineage>
</organism>
<reference evidence="1 3" key="1">
    <citation type="submission" date="2020-12" db="EMBL/GenBank/DDBJ databases">
        <title>FDA dAtabase for Regulatory Grade micrObial Sequences (FDA-ARGOS): Supporting development and validation of Infectious Disease Dx tests.</title>
        <authorList>
            <person name="Minogue T."/>
            <person name="Wolcott M."/>
            <person name="Wasieloski L."/>
            <person name="Aguilar W."/>
            <person name="Moore D."/>
            <person name="Jaissle J."/>
            <person name="Tallon L."/>
            <person name="Sadzewicz L."/>
            <person name="Zhao X."/>
            <person name="Boylan J."/>
            <person name="Ott S."/>
            <person name="Bowen H."/>
            <person name="Vavikolanu K."/>
            <person name="Mehta A."/>
            <person name="Aluvathingal J."/>
            <person name="Nadendla S."/>
            <person name="Yan Y."/>
            <person name="Sichtig H."/>
        </authorList>
    </citation>
    <scope>NUCLEOTIDE SEQUENCE [LARGE SCALE GENOMIC DNA]</scope>
    <source>
        <strain evidence="1 3">FDAARGOS_949</strain>
    </source>
</reference>
<dbReference type="EMBL" id="CP099583">
    <property type="protein sequence ID" value="USS42494.1"/>
    <property type="molecule type" value="Genomic_DNA"/>
</dbReference>
<dbReference type="GO" id="GO:0032259">
    <property type="term" value="P:methylation"/>
    <property type="evidence" value="ECO:0007669"/>
    <property type="project" value="UniProtKB-KW"/>
</dbReference>
<dbReference type="Gene3D" id="3.40.50.150">
    <property type="entry name" value="Vaccinia Virus protein VP39"/>
    <property type="match status" value="1"/>
</dbReference>
<dbReference type="Proteomes" id="UP000594892">
    <property type="component" value="Chromosome 1"/>
</dbReference>
<dbReference type="EC" id="2.1.1.-" evidence="2"/>
<evidence type="ECO:0000313" key="2">
    <source>
        <dbReference type="EMBL" id="USS42494.1"/>
    </source>
</evidence>
<dbReference type="EMBL" id="CP065600">
    <property type="protein sequence ID" value="QPQ89374.1"/>
    <property type="molecule type" value="Genomic_DNA"/>
</dbReference>
<dbReference type="AlphaFoldDB" id="A0AAP9XWS6"/>
<dbReference type="InterPro" id="IPR029063">
    <property type="entry name" value="SAM-dependent_MTases_sf"/>
</dbReference>